<feature type="region of interest" description="Disordered" evidence="1">
    <location>
        <begin position="90"/>
        <end position="114"/>
    </location>
</feature>
<dbReference type="AlphaFoldDB" id="A0A0E0P0F3"/>
<dbReference type="Gramene" id="ORUFI03G33160.1">
    <property type="protein sequence ID" value="ORUFI03G33160.1"/>
    <property type="gene ID" value="ORUFI03G33160"/>
</dbReference>
<sequence length="114" mass="11355">MGLSACNCKASLLLAVLLAATLLRRGLGAAPPFHPAGGGDHARRLIGDGAAARPLLHGSAAAANGASAPGNAGAGSVLRRRPVARRVLLRGVNGEASKSKPSCGSNYEPPCRPD</sequence>
<dbReference type="EnsemblPlants" id="ORUFI03G33160.1">
    <property type="protein sequence ID" value="ORUFI03G33160.1"/>
    <property type="gene ID" value="ORUFI03G33160"/>
</dbReference>
<feature type="signal peptide" evidence="2">
    <location>
        <begin position="1"/>
        <end position="28"/>
    </location>
</feature>
<protein>
    <submittedName>
        <fullName evidence="3">Uncharacterized protein</fullName>
    </submittedName>
</protein>
<dbReference type="HOGENOM" id="CLU_2125147_0_0_1"/>
<keyword evidence="2" id="KW-0732">Signal</keyword>
<feature type="chain" id="PRO_5002369497" evidence="2">
    <location>
        <begin position="29"/>
        <end position="114"/>
    </location>
</feature>
<name>A0A0E0P0F3_ORYRU</name>
<reference evidence="4" key="1">
    <citation type="submission" date="2013-06" db="EMBL/GenBank/DDBJ databases">
        <authorList>
            <person name="Zhao Q."/>
        </authorList>
    </citation>
    <scope>NUCLEOTIDE SEQUENCE</scope>
    <source>
        <strain evidence="4">cv. W1943</strain>
    </source>
</reference>
<evidence type="ECO:0000256" key="1">
    <source>
        <dbReference type="SAM" id="MobiDB-lite"/>
    </source>
</evidence>
<accession>A0A0E0P0F3</accession>
<evidence type="ECO:0000313" key="4">
    <source>
        <dbReference type="Proteomes" id="UP000008022"/>
    </source>
</evidence>
<keyword evidence="4" id="KW-1185">Reference proteome</keyword>
<dbReference type="Proteomes" id="UP000008022">
    <property type="component" value="Unassembled WGS sequence"/>
</dbReference>
<evidence type="ECO:0000313" key="3">
    <source>
        <dbReference type="EnsemblPlants" id="ORUFI03G33160.1"/>
    </source>
</evidence>
<reference evidence="3" key="2">
    <citation type="submission" date="2015-06" db="UniProtKB">
        <authorList>
            <consortium name="EnsemblPlants"/>
        </authorList>
    </citation>
    <scope>IDENTIFICATION</scope>
</reference>
<proteinExistence type="predicted"/>
<evidence type="ECO:0000256" key="2">
    <source>
        <dbReference type="SAM" id="SignalP"/>
    </source>
</evidence>
<organism evidence="3 4">
    <name type="scientific">Oryza rufipogon</name>
    <name type="common">Brownbeard rice</name>
    <name type="synonym">Asian wild rice</name>
    <dbReference type="NCBI Taxonomy" id="4529"/>
    <lineage>
        <taxon>Eukaryota</taxon>
        <taxon>Viridiplantae</taxon>
        <taxon>Streptophyta</taxon>
        <taxon>Embryophyta</taxon>
        <taxon>Tracheophyta</taxon>
        <taxon>Spermatophyta</taxon>
        <taxon>Magnoliopsida</taxon>
        <taxon>Liliopsida</taxon>
        <taxon>Poales</taxon>
        <taxon>Poaceae</taxon>
        <taxon>BOP clade</taxon>
        <taxon>Oryzoideae</taxon>
        <taxon>Oryzeae</taxon>
        <taxon>Oryzinae</taxon>
        <taxon>Oryza</taxon>
    </lineage>
</organism>